<dbReference type="SMART" id="SM00382">
    <property type="entry name" value="AAA"/>
    <property type="match status" value="1"/>
</dbReference>
<feature type="domain" description="ABC transporter" evidence="4">
    <location>
        <begin position="4"/>
        <end position="239"/>
    </location>
</feature>
<evidence type="ECO:0000313" key="5">
    <source>
        <dbReference type="EMBL" id="ABA87416.1"/>
    </source>
</evidence>
<keyword evidence="1" id="KW-0813">Transport</keyword>
<dbReference type="EMBL" id="CP000142">
    <property type="protein sequence ID" value="ABA87416.1"/>
    <property type="molecule type" value="Genomic_DNA"/>
</dbReference>
<dbReference type="Pfam" id="PF00005">
    <property type="entry name" value="ABC_tran"/>
    <property type="match status" value="1"/>
</dbReference>
<dbReference type="GO" id="GO:0005524">
    <property type="term" value="F:ATP binding"/>
    <property type="evidence" value="ECO:0007669"/>
    <property type="project" value="UniProtKB-KW"/>
</dbReference>
<evidence type="ECO:0000256" key="2">
    <source>
        <dbReference type="ARBA" id="ARBA00022741"/>
    </source>
</evidence>
<dbReference type="PROSITE" id="PS50893">
    <property type="entry name" value="ABC_TRANSPORTER_2"/>
    <property type="match status" value="1"/>
</dbReference>
<dbReference type="HOGENOM" id="CLU_000604_1_11_7"/>
<dbReference type="InterPro" id="IPR003593">
    <property type="entry name" value="AAA+_ATPase"/>
</dbReference>
<dbReference type="FunFam" id="3.40.50.300:FF:000134">
    <property type="entry name" value="Iron-enterobactin ABC transporter ATP-binding protein"/>
    <property type="match status" value="1"/>
</dbReference>
<dbReference type="SUPFAM" id="SSF52540">
    <property type="entry name" value="P-loop containing nucleoside triphosphate hydrolases"/>
    <property type="match status" value="1"/>
</dbReference>
<name>Q3A876_SYNC1</name>
<organism evidence="5 6">
    <name type="scientific">Syntrophotalea carbinolica (strain DSM 2380 / NBRC 103641 / GraBd1)</name>
    <name type="common">Pelobacter carbinolicus</name>
    <dbReference type="NCBI Taxonomy" id="338963"/>
    <lineage>
        <taxon>Bacteria</taxon>
        <taxon>Pseudomonadati</taxon>
        <taxon>Thermodesulfobacteriota</taxon>
        <taxon>Desulfuromonadia</taxon>
        <taxon>Desulfuromonadales</taxon>
        <taxon>Syntrophotaleaceae</taxon>
        <taxon>Syntrophotalea</taxon>
    </lineage>
</organism>
<sequence length="279" mass="30921">MALLEAKNISFGYGGRPVLDHVSFSIEKGSLVSLLGPNGCGKTTLLKTLLGLLPVDGGEVLFEDRPICSYDRRDLARRVAYVPQIHKAAFAYRALDVVLMGRLPHKGFWSSYQRRDERLALEALDKLGIRHLSQRPYTAISGGERQMVLIARALCQGAHTFILDEPANGLDYGNQIKLLDQLASLSGEGYTFVMSTHFPDHVLWVASQVVMLRDGNVVAEGAPDAVVTRQNLCHLYQAEVEVWQLLENFKICVPQRLRSRLCDCEGHDMHGPVLGAVRG</sequence>
<dbReference type="PROSITE" id="PS00211">
    <property type="entry name" value="ABC_TRANSPORTER_1"/>
    <property type="match status" value="1"/>
</dbReference>
<dbReference type="eggNOG" id="COG1120">
    <property type="taxonomic scope" value="Bacteria"/>
</dbReference>
<evidence type="ECO:0000259" key="4">
    <source>
        <dbReference type="PROSITE" id="PS50893"/>
    </source>
</evidence>
<dbReference type="Gene3D" id="3.40.50.300">
    <property type="entry name" value="P-loop containing nucleotide triphosphate hydrolases"/>
    <property type="match status" value="1"/>
</dbReference>
<proteinExistence type="predicted"/>
<protein>
    <submittedName>
        <fullName evidence="5">ABC transporter, ATP-binding protein, FepC family</fullName>
    </submittedName>
</protein>
<keyword evidence="6" id="KW-1185">Reference proteome</keyword>
<keyword evidence="3 5" id="KW-0067">ATP-binding</keyword>
<dbReference type="PANTHER" id="PTHR42734:SF19">
    <property type="entry name" value="IRON COMPOUNDS ABC TRANSPORTER, ATP-BINDING PROTEIN"/>
    <property type="match status" value="1"/>
</dbReference>
<dbReference type="OrthoDB" id="9809450at2"/>
<dbReference type="KEGG" id="pca:Pcar_0155"/>
<evidence type="ECO:0000256" key="1">
    <source>
        <dbReference type="ARBA" id="ARBA00022448"/>
    </source>
</evidence>
<dbReference type="AlphaFoldDB" id="Q3A876"/>
<dbReference type="InterPro" id="IPR050153">
    <property type="entry name" value="Metal_Ion_Import_ABC"/>
</dbReference>
<gene>
    <name evidence="5" type="ordered locus">Pcar_0155</name>
</gene>
<dbReference type="GO" id="GO:0016887">
    <property type="term" value="F:ATP hydrolysis activity"/>
    <property type="evidence" value="ECO:0007669"/>
    <property type="project" value="InterPro"/>
</dbReference>
<dbReference type="InterPro" id="IPR027417">
    <property type="entry name" value="P-loop_NTPase"/>
</dbReference>
<dbReference type="RefSeq" id="WP_011339808.1">
    <property type="nucleotide sequence ID" value="NC_007498.2"/>
</dbReference>
<dbReference type="PANTHER" id="PTHR42734">
    <property type="entry name" value="METAL TRANSPORT SYSTEM ATP-BINDING PROTEIN TM_0124-RELATED"/>
    <property type="match status" value="1"/>
</dbReference>
<dbReference type="InterPro" id="IPR017871">
    <property type="entry name" value="ABC_transporter-like_CS"/>
</dbReference>
<dbReference type="InterPro" id="IPR003439">
    <property type="entry name" value="ABC_transporter-like_ATP-bd"/>
</dbReference>
<evidence type="ECO:0000313" key="6">
    <source>
        <dbReference type="Proteomes" id="UP000002534"/>
    </source>
</evidence>
<reference evidence="6" key="1">
    <citation type="submission" date="2005-10" db="EMBL/GenBank/DDBJ databases">
        <title>Complete sequence of Pelobacter carbinolicus DSM 2380.</title>
        <authorList>
            <person name="Copeland A."/>
            <person name="Lucas S."/>
            <person name="Lapidus A."/>
            <person name="Barry K."/>
            <person name="Detter J.C."/>
            <person name="Glavina T."/>
            <person name="Hammon N."/>
            <person name="Israni S."/>
            <person name="Pitluck S."/>
            <person name="Chertkov O."/>
            <person name="Schmutz J."/>
            <person name="Larimer F."/>
            <person name="Land M."/>
            <person name="Kyrpides N."/>
            <person name="Ivanova N."/>
            <person name="Richardson P."/>
        </authorList>
    </citation>
    <scope>NUCLEOTIDE SEQUENCE [LARGE SCALE GENOMIC DNA]</scope>
    <source>
        <strain evidence="6">DSM 2380 / NBRC 103641 / GraBd1</strain>
    </source>
</reference>
<dbReference type="STRING" id="338963.Pcar_0155"/>
<dbReference type="Proteomes" id="UP000002534">
    <property type="component" value="Chromosome"/>
</dbReference>
<evidence type="ECO:0000256" key="3">
    <source>
        <dbReference type="ARBA" id="ARBA00022840"/>
    </source>
</evidence>
<dbReference type="CDD" id="cd03214">
    <property type="entry name" value="ABC_Iron-Siderophores_B12_Hemin"/>
    <property type="match status" value="1"/>
</dbReference>
<reference evidence="5 6" key="2">
    <citation type="journal article" date="2012" name="BMC Genomics">
        <title>The genome of Pelobacter carbinolicus reveals surprising metabolic capabilities and physiological features.</title>
        <authorList>
            <person name="Aklujkar M."/>
            <person name="Haveman S.A."/>
            <person name="Didonato R.Jr."/>
            <person name="Chertkov O."/>
            <person name="Han C.S."/>
            <person name="Land M.L."/>
            <person name="Brown P."/>
            <person name="Lovley D.R."/>
        </authorList>
    </citation>
    <scope>NUCLEOTIDE SEQUENCE [LARGE SCALE GENOMIC DNA]</scope>
    <source>
        <strain evidence="6">DSM 2380 / NBRC 103641 / GraBd1</strain>
    </source>
</reference>
<accession>Q3A876</accession>
<keyword evidence="2" id="KW-0547">Nucleotide-binding</keyword>